<gene>
    <name evidence="5" type="ORF">M1R53_00205</name>
</gene>
<keyword evidence="4" id="KW-0460">Magnesium</keyword>
<evidence type="ECO:0000256" key="1">
    <source>
        <dbReference type="ARBA" id="ARBA00001946"/>
    </source>
</evidence>
<evidence type="ECO:0000256" key="4">
    <source>
        <dbReference type="ARBA" id="ARBA00022842"/>
    </source>
</evidence>
<dbReference type="GO" id="GO:0046872">
    <property type="term" value="F:metal ion binding"/>
    <property type="evidence" value="ECO:0007669"/>
    <property type="project" value="UniProtKB-KW"/>
</dbReference>
<dbReference type="InterPro" id="IPR036412">
    <property type="entry name" value="HAD-like_sf"/>
</dbReference>
<dbReference type="AlphaFoldDB" id="A0A9E7DJ66"/>
<evidence type="ECO:0000256" key="3">
    <source>
        <dbReference type="ARBA" id="ARBA00022801"/>
    </source>
</evidence>
<proteinExistence type="predicted"/>
<dbReference type="GO" id="GO:0044281">
    <property type="term" value="P:small molecule metabolic process"/>
    <property type="evidence" value="ECO:0007669"/>
    <property type="project" value="UniProtKB-ARBA"/>
</dbReference>
<keyword evidence="3 5" id="KW-0378">Hydrolase</keyword>
<dbReference type="EMBL" id="CP096649">
    <property type="protein sequence ID" value="UQK59127.1"/>
    <property type="molecule type" value="Genomic_DNA"/>
</dbReference>
<dbReference type="KEGG" id="fms:M1R53_00205"/>
<dbReference type="PANTHER" id="PTHR46470:SF2">
    <property type="entry name" value="GLYCERALDEHYDE 3-PHOSPHATE PHOSPHATASE"/>
    <property type="match status" value="1"/>
</dbReference>
<reference evidence="5" key="1">
    <citation type="submission" date="2022-04" db="EMBL/GenBank/DDBJ databases">
        <title>Complete genome sequences of Ezakiella coagulans and Fenollaria massiliensis.</title>
        <authorList>
            <person name="France M.T."/>
            <person name="Clifford J."/>
            <person name="Narina S."/>
            <person name="Rutt L."/>
            <person name="Ravel J."/>
        </authorList>
    </citation>
    <scope>NUCLEOTIDE SEQUENCE</scope>
    <source>
        <strain evidence="5">C0061C2</strain>
    </source>
</reference>
<dbReference type="Gene3D" id="3.40.50.1000">
    <property type="entry name" value="HAD superfamily/HAD-like"/>
    <property type="match status" value="1"/>
</dbReference>
<keyword evidence="2" id="KW-0479">Metal-binding</keyword>
<dbReference type="SFLD" id="SFLDG01129">
    <property type="entry name" value="C1.5:_HAD__Beta-PGM__Phosphata"/>
    <property type="match status" value="1"/>
</dbReference>
<protein>
    <submittedName>
        <fullName evidence="5">HAD family hydrolase</fullName>
    </submittedName>
</protein>
<dbReference type="SUPFAM" id="SSF56784">
    <property type="entry name" value="HAD-like"/>
    <property type="match status" value="1"/>
</dbReference>
<dbReference type="InterPro" id="IPR041492">
    <property type="entry name" value="HAD_2"/>
</dbReference>
<dbReference type="NCBIfam" id="TIGR01549">
    <property type="entry name" value="HAD-SF-IA-v1"/>
    <property type="match status" value="1"/>
</dbReference>
<dbReference type="InterPro" id="IPR006439">
    <property type="entry name" value="HAD-SF_hydro_IA"/>
</dbReference>
<dbReference type="Pfam" id="PF13419">
    <property type="entry name" value="HAD_2"/>
    <property type="match status" value="1"/>
</dbReference>
<dbReference type="GO" id="GO:0016791">
    <property type="term" value="F:phosphatase activity"/>
    <property type="evidence" value="ECO:0007669"/>
    <property type="project" value="TreeGrafter"/>
</dbReference>
<dbReference type="InterPro" id="IPR051400">
    <property type="entry name" value="HAD-like_hydrolase"/>
</dbReference>
<sequence>MIFFDLDDTILATAKTNLLIFERAQMDLHIDMDADEFRGRIRTALRSRMIRHLDFAYNETIGIDPLDYLLMEEPYEEERLELFKNGVYSDVKDILGETTKEEFFAAFLKRRFDYTEAIDGMLELIKDLKAAGHKLGVITDGISEIQHRKAQTLGLDALMDYVFASGDFGYGKPDTKFFFGAMKMAGVSADESIMIGNNIDSDVFGALASGMKAIYFGAKPKNYKVLYAPDAKALRDVLKKALE</sequence>
<dbReference type="InterPro" id="IPR023214">
    <property type="entry name" value="HAD_sf"/>
</dbReference>
<accession>A0A9E7DJ66</accession>
<dbReference type="RefSeq" id="WP_249242641.1">
    <property type="nucleotide sequence ID" value="NZ_CP096649.1"/>
</dbReference>
<dbReference type="SFLD" id="SFLDS00003">
    <property type="entry name" value="Haloacid_Dehalogenase"/>
    <property type="match status" value="1"/>
</dbReference>
<organism evidence="5 6">
    <name type="scientific">Fenollaria massiliensis</name>
    <dbReference type="NCBI Taxonomy" id="938288"/>
    <lineage>
        <taxon>Bacteria</taxon>
        <taxon>Bacillati</taxon>
        <taxon>Bacillota</taxon>
        <taxon>Clostridia</taxon>
        <taxon>Eubacteriales</taxon>
        <taxon>Fenollaria</taxon>
    </lineage>
</organism>
<name>A0A9E7DJ66_9FIRM</name>
<dbReference type="PANTHER" id="PTHR46470">
    <property type="entry name" value="N-ACYLNEURAMINATE-9-PHOSPHATASE"/>
    <property type="match status" value="1"/>
</dbReference>
<evidence type="ECO:0000256" key="2">
    <source>
        <dbReference type="ARBA" id="ARBA00022723"/>
    </source>
</evidence>
<dbReference type="Proteomes" id="UP000831151">
    <property type="component" value="Chromosome"/>
</dbReference>
<comment type="cofactor">
    <cofactor evidence="1">
        <name>Mg(2+)</name>
        <dbReference type="ChEBI" id="CHEBI:18420"/>
    </cofactor>
</comment>
<evidence type="ECO:0000313" key="5">
    <source>
        <dbReference type="EMBL" id="UQK59127.1"/>
    </source>
</evidence>
<dbReference type="Gene3D" id="1.10.150.520">
    <property type="match status" value="1"/>
</dbReference>
<keyword evidence="6" id="KW-1185">Reference proteome</keyword>
<evidence type="ECO:0000313" key="6">
    <source>
        <dbReference type="Proteomes" id="UP000831151"/>
    </source>
</evidence>